<accession>I4C2F6</accession>
<dbReference type="GO" id="GO:0005886">
    <property type="term" value="C:plasma membrane"/>
    <property type="evidence" value="ECO:0007669"/>
    <property type="project" value="TreeGrafter"/>
</dbReference>
<dbReference type="GO" id="GO:0046677">
    <property type="term" value="P:response to antibiotic"/>
    <property type="evidence" value="ECO:0007669"/>
    <property type="project" value="TreeGrafter"/>
</dbReference>
<protein>
    <submittedName>
        <fullName evidence="8">RND family efflux transporter, MFP subunit</fullName>
    </submittedName>
</protein>
<dbReference type="PANTHER" id="PTHR30158">
    <property type="entry name" value="ACRA/E-RELATED COMPONENT OF DRUG EFFLUX TRANSPORTER"/>
    <property type="match status" value="1"/>
</dbReference>
<evidence type="ECO:0000259" key="6">
    <source>
        <dbReference type="Pfam" id="PF25944"/>
    </source>
</evidence>
<dbReference type="InterPro" id="IPR058624">
    <property type="entry name" value="MdtA-like_HH"/>
</dbReference>
<dbReference type="HOGENOM" id="CLU_018816_2_0_7"/>
<keyword evidence="9" id="KW-1185">Reference proteome</keyword>
<dbReference type="KEGG" id="dti:Desti_1031"/>
<comment type="subcellular location">
    <subcellularLocation>
        <location evidence="1">Cell envelope</location>
    </subcellularLocation>
</comment>
<evidence type="ECO:0000313" key="9">
    <source>
        <dbReference type="Proteomes" id="UP000006055"/>
    </source>
</evidence>
<organism evidence="8 9">
    <name type="scientific">Desulfomonile tiedjei (strain ATCC 49306 / DSM 6799 / DCB-1)</name>
    <dbReference type="NCBI Taxonomy" id="706587"/>
    <lineage>
        <taxon>Bacteria</taxon>
        <taxon>Pseudomonadati</taxon>
        <taxon>Thermodesulfobacteriota</taxon>
        <taxon>Desulfomonilia</taxon>
        <taxon>Desulfomonilales</taxon>
        <taxon>Desulfomonilaceae</taxon>
        <taxon>Desulfomonile</taxon>
    </lineage>
</organism>
<evidence type="ECO:0000259" key="4">
    <source>
        <dbReference type="Pfam" id="PF25876"/>
    </source>
</evidence>
<dbReference type="Pfam" id="PF25917">
    <property type="entry name" value="BSH_RND"/>
    <property type="match status" value="1"/>
</dbReference>
<dbReference type="STRING" id="706587.Desti_1031"/>
<feature type="region of interest" description="Disordered" evidence="3">
    <location>
        <begin position="360"/>
        <end position="381"/>
    </location>
</feature>
<dbReference type="InterPro" id="IPR058625">
    <property type="entry name" value="MdtA-like_BSH"/>
</dbReference>
<dbReference type="PROSITE" id="PS51257">
    <property type="entry name" value="PROKAR_LIPOPROTEIN"/>
    <property type="match status" value="1"/>
</dbReference>
<dbReference type="Gene3D" id="1.10.287.470">
    <property type="entry name" value="Helix hairpin bin"/>
    <property type="match status" value="1"/>
</dbReference>
<dbReference type="OrthoDB" id="9772050at2"/>
<evidence type="ECO:0000256" key="2">
    <source>
        <dbReference type="ARBA" id="ARBA00009477"/>
    </source>
</evidence>
<reference evidence="9" key="1">
    <citation type="submission" date="2012-06" db="EMBL/GenBank/DDBJ databases">
        <title>Complete sequence of chromosome of Desulfomonile tiedjei DSM 6799.</title>
        <authorList>
            <person name="Lucas S."/>
            <person name="Copeland A."/>
            <person name="Lapidus A."/>
            <person name="Glavina del Rio T."/>
            <person name="Dalin E."/>
            <person name="Tice H."/>
            <person name="Bruce D."/>
            <person name="Goodwin L."/>
            <person name="Pitluck S."/>
            <person name="Peters L."/>
            <person name="Ovchinnikova G."/>
            <person name="Zeytun A."/>
            <person name="Lu M."/>
            <person name="Kyrpides N."/>
            <person name="Mavromatis K."/>
            <person name="Ivanova N."/>
            <person name="Brettin T."/>
            <person name="Detter J.C."/>
            <person name="Han C."/>
            <person name="Larimer F."/>
            <person name="Land M."/>
            <person name="Hauser L."/>
            <person name="Markowitz V."/>
            <person name="Cheng J.-F."/>
            <person name="Hugenholtz P."/>
            <person name="Woyke T."/>
            <person name="Wu D."/>
            <person name="Spring S."/>
            <person name="Schroeder M."/>
            <person name="Brambilla E."/>
            <person name="Klenk H.-P."/>
            <person name="Eisen J.A."/>
        </authorList>
    </citation>
    <scope>NUCLEOTIDE SEQUENCE [LARGE SCALE GENOMIC DNA]</scope>
    <source>
        <strain evidence="9">ATCC 49306 / DSM 6799 / DCB-1</strain>
    </source>
</reference>
<dbReference type="Gene3D" id="2.40.30.170">
    <property type="match status" value="1"/>
</dbReference>
<evidence type="ECO:0000313" key="8">
    <source>
        <dbReference type="EMBL" id="AFM23747.1"/>
    </source>
</evidence>
<dbReference type="Pfam" id="PF25944">
    <property type="entry name" value="Beta-barrel_RND"/>
    <property type="match status" value="1"/>
</dbReference>
<dbReference type="InterPro" id="IPR058627">
    <property type="entry name" value="MdtA-like_C"/>
</dbReference>
<dbReference type="InterPro" id="IPR058626">
    <property type="entry name" value="MdtA-like_b-barrel"/>
</dbReference>
<sequence>MKTRSVKALVVVCLLAIVLVGCDKKPQSGFDRPPAPVSVVSAVTQDVPVYLDGIGKTVAREVVSIQPQVSGRITKIHFTDGADLKTGDLLFTIDPRPYEAQLASAEGTLAEKKAQLELAKIQFNRYADLLKTNSVSQQEYDQRKNTLDVAQAQVRQSEAAVETARLNLDYCSIRSPIDGRAGQRLVDIGNVVAANTGSLLVIERLDPIYADFTIAETDLTAVQRNMRQGTLKVEVRLPDEPTRPRDGKLTFLDNAVQEGTGTVKLRSTIANSDHYFWPGRFVKVRLVLSTLKEAVLVPADAPQMSAKGEFVYVIKQDSTAELRPVKLGQRQDELVVVEQGLKPDERVVVSGQIAVTPGAQVHVQESRSVQTRPAGNKENES</sequence>
<dbReference type="Gene3D" id="2.40.50.100">
    <property type="match status" value="1"/>
</dbReference>
<evidence type="ECO:0000259" key="5">
    <source>
        <dbReference type="Pfam" id="PF25917"/>
    </source>
</evidence>
<dbReference type="Proteomes" id="UP000006055">
    <property type="component" value="Chromosome"/>
</dbReference>
<dbReference type="EMBL" id="CP003360">
    <property type="protein sequence ID" value="AFM23747.1"/>
    <property type="molecule type" value="Genomic_DNA"/>
</dbReference>
<dbReference type="FunFam" id="2.40.420.20:FF:000001">
    <property type="entry name" value="Efflux RND transporter periplasmic adaptor subunit"/>
    <property type="match status" value="1"/>
</dbReference>
<dbReference type="RefSeq" id="WP_014808901.1">
    <property type="nucleotide sequence ID" value="NC_018025.1"/>
</dbReference>
<dbReference type="GO" id="GO:0022857">
    <property type="term" value="F:transmembrane transporter activity"/>
    <property type="evidence" value="ECO:0007669"/>
    <property type="project" value="InterPro"/>
</dbReference>
<name>I4C2F6_DESTA</name>
<dbReference type="InterPro" id="IPR006143">
    <property type="entry name" value="RND_pump_MFP"/>
</dbReference>
<evidence type="ECO:0000259" key="7">
    <source>
        <dbReference type="Pfam" id="PF25967"/>
    </source>
</evidence>
<dbReference type="NCBIfam" id="TIGR01730">
    <property type="entry name" value="RND_mfp"/>
    <property type="match status" value="1"/>
</dbReference>
<comment type="similarity">
    <text evidence="2">Belongs to the membrane fusion protein (MFP) (TC 8.A.1) family.</text>
</comment>
<dbReference type="eggNOG" id="COG0845">
    <property type="taxonomic scope" value="Bacteria"/>
</dbReference>
<feature type="domain" description="Multidrug resistance protein MdtA-like barrel-sandwich hybrid" evidence="5">
    <location>
        <begin position="61"/>
        <end position="201"/>
    </location>
</feature>
<dbReference type="Pfam" id="PF25967">
    <property type="entry name" value="RND-MFP_C"/>
    <property type="match status" value="1"/>
</dbReference>
<dbReference type="Gene3D" id="2.40.420.20">
    <property type="match status" value="1"/>
</dbReference>
<evidence type="ECO:0000256" key="3">
    <source>
        <dbReference type="SAM" id="MobiDB-lite"/>
    </source>
</evidence>
<dbReference type="GO" id="GO:0030313">
    <property type="term" value="C:cell envelope"/>
    <property type="evidence" value="ECO:0007669"/>
    <property type="project" value="UniProtKB-SubCell"/>
</dbReference>
<proteinExistence type="inferred from homology"/>
<dbReference type="AlphaFoldDB" id="I4C2F6"/>
<dbReference type="Pfam" id="PF25876">
    <property type="entry name" value="HH_MFP_RND"/>
    <property type="match status" value="1"/>
</dbReference>
<gene>
    <name evidence="8" type="ordered locus">Desti_1031</name>
</gene>
<feature type="domain" description="Multidrug resistance protein MdtA-like alpha-helical hairpin" evidence="4">
    <location>
        <begin position="101"/>
        <end position="170"/>
    </location>
</feature>
<evidence type="ECO:0000256" key="1">
    <source>
        <dbReference type="ARBA" id="ARBA00004196"/>
    </source>
</evidence>
<dbReference type="SUPFAM" id="SSF111369">
    <property type="entry name" value="HlyD-like secretion proteins"/>
    <property type="match status" value="1"/>
</dbReference>
<feature type="domain" description="Multidrug resistance protein MdtA-like C-terminal permuted SH3" evidence="7">
    <location>
        <begin position="294"/>
        <end position="351"/>
    </location>
</feature>
<feature type="domain" description="Multidrug resistance protein MdtA-like beta-barrel" evidence="6">
    <location>
        <begin position="207"/>
        <end position="288"/>
    </location>
</feature>
<dbReference type="PATRIC" id="fig|706587.4.peg.1177"/>